<evidence type="ECO:0000313" key="3">
    <source>
        <dbReference type="EMBL" id="NBN62484.1"/>
    </source>
</evidence>
<feature type="signal peptide" evidence="2">
    <location>
        <begin position="1"/>
        <end position="21"/>
    </location>
</feature>
<evidence type="ECO:0000313" key="4">
    <source>
        <dbReference type="Proteomes" id="UP000541347"/>
    </source>
</evidence>
<comment type="caution">
    <text evidence="3">The sequence shown here is derived from an EMBL/GenBank/DDBJ whole genome shotgun (WGS) entry which is preliminary data.</text>
</comment>
<accession>A0ABW9ZDH6</accession>
<feature type="region of interest" description="Disordered" evidence="1">
    <location>
        <begin position="33"/>
        <end position="89"/>
    </location>
</feature>
<feature type="compositionally biased region" description="Low complexity" evidence="1">
    <location>
        <begin position="41"/>
        <end position="67"/>
    </location>
</feature>
<sequence length="162" mass="15962">MRHFSALATAGLLALMAGGCALEPDASLIGTMRDPLRRPAEPTLPAYATPAPLASPGPLAAAPQSPGTAPLPSQAGPQRPGAAVAGAPAQDSLDLAVAAGGDPGAQPTASSVLDPVARQRALEELSGLAGRGQVGGPRTSKTELMRIRSGHGAAALADIEGR</sequence>
<dbReference type="RefSeq" id="WP_161673468.1">
    <property type="nucleotide sequence ID" value="NZ_JAABLP010000001.1"/>
</dbReference>
<name>A0ABW9ZDH6_9HYPH</name>
<proteinExistence type="predicted"/>
<dbReference type="PROSITE" id="PS51257">
    <property type="entry name" value="PROKAR_LIPOPROTEIN"/>
    <property type="match status" value="1"/>
</dbReference>
<reference evidence="3 4" key="1">
    <citation type="submission" date="2020-01" db="EMBL/GenBank/DDBJ databases">
        <authorList>
            <person name="Peng S.Y."/>
            <person name="Li J."/>
            <person name="Wang M."/>
            <person name="Wang L."/>
            <person name="Wang C.Q."/>
            <person name="Wang J.R."/>
        </authorList>
    </citation>
    <scope>NUCLEOTIDE SEQUENCE [LARGE SCALE GENOMIC DNA]</scope>
    <source>
        <strain evidence="3 4">XCT-34</strain>
    </source>
</reference>
<organism evidence="3 4">
    <name type="scientific">Pannonibacter tanglangensis</name>
    <dbReference type="NCBI Taxonomy" id="2750084"/>
    <lineage>
        <taxon>Bacteria</taxon>
        <taxon>Pseudomonadati</taxon>
        <taxon>Pseudomonadota</taxon>
        <taxon>Alphaproteobacteria</taxon>
        <taxon>Hyphomicrobiales</taxon>
        <taxon>Stappiaceae</taxon>
        <taxon>Pannonibacter</taxon>
    </lineage>
</organism>
<gene>
    <name evidence="3" type="ORF">GWI71_02215</name>
</gene>
<dbReference type="EMBL" id="JAABLP010000001">
    <property type="protein sequence ID" value="NBN62484.1"/>
    <property type="molecule type" value="Genomic_DNA"/>
</dbReference>
<keyword evidence="4" id="KW-1185">Reference proteome</keyword>
<evidence type="ECO:0000256" key="2">
    <source>
        <dbReference type="SAM" id="SignalP"/>
    </source>
</evidence>
<keyword evidence="2" id="KW-0732">Signal</keyword>
<protein>
    <recommendedName>
        <fullName evidence="5">DUF3035 domain-containing protein</fullName>
    </recommendedName>
</protein>
<feature type="chain" id="PRO_5047150271" description="DUF3035 domain-containing protein" evidence="2">
    <location>
        <begin position="22"/>
        <end position="162"/>
    </location>
</feature>
<dbReference type="Proteomes" id="UP000541347">
    <property type="component" value="Unassembled WGS sequence"/>
</dbReference>
<evidence type="ECO:0000256" key="1">
    <source>
        <dbReference type="SAM" id="MobiDB-lite"/>
    </source>
</evidence>
<evidence type="ECO:0008006" key="5">
    <source>
        <dbReference type="Google" id="ProtNLM"/>
    </source>
</evidence>